<protein>
    <submittedName>
        <fullName evidence="1">Uncharacterized protein</fullName>
    </submittedName>
</protein>
<evidence type="ECO:0000313" key="2">
    <source>
        <dbReference type="Proteomes" id="UP000054399"/>
    </source>
</evidence>
<dbReference type="Proteomes" id="UP000054399">
    <property type="component" value="Unassembled WGS sequence"/>
</dbReference>
<comment type="caution">
    <text evidence="1">The sequence shown here is derived from an EMBL/GenBank/DDBJ whole genome shotgun (WGS) entry which is preliminary data.</text>
</comment>
<dbReference type="RefSeq" id="XP_066616285.1">
    <property type="nucleotide sequence ID" value="XM_066755999.1"/>
</dbReference>
<sequence>MYSWAHWIFHSLATMRQLGDLLSHTYTRGKGGSGKCGEYTWEFGYKDNQFAGFLPSADIEAQHHNSLAIFMAGIRSCGQLCPGT</sequence>
<evidence type="ECO:0000313" key="1">
    <source>
        <dbReference type="EMBL" id="KAL0254064.1"/>
    </source>
</evidence>
<name>A0ABR3C3H0_9TREE</name>
<dbReference type="GeneID" id="91988301"/>
<proteinExistence type="predicted"/>
<organism evidence="1 2">
    <name type="scientific">Cryptococcus tetragattii IND107</name>
    <dbReference type="NCBI Taxonomy" id="1296105"/>
    <lineage>
        <taxon>Eukaryota</taxon>
        <taxon>Fungi</taxon>
        <taxon>Dikarya</taxon>
        <taxon>Basidiomycota</taxon>
        <taxon>Agaricomycotina</taxon>
        <taxon>Tremellomycetes</taxon>
        <taxon>Tremellales</taxon>
        <taxon>Cryptococcaceae</taxon>
        <taxon>Cryptococcus</taxon>
        <taxon>Cryptococcus gattii species complex</taxon>
    </lineage>
</organism>
<reference evidence="2" key="1">
    <citation type="submission" date="2015-01" db="EMBL/GenBank/DDBJ databases">
        <title>The Genome Sequence of Cryptococcus gattii MMRL2647.</title>
        <authorList>
            <consortium name="The Broad Institute Genomics Platform"/>
            <person name="Cuomo C."/>
            <person name="Litvintseva A."/>
            <person name="Chen Y."/>
            <person name="Heitman J."/>
            <person name="Sun S."/>
            <person name="Springer D."/>
            <person name="Dromer F."/>
            <person name="Young S."/>
            <person name="Zeng Q."/>
            <person name="Gargeya S."/>
            <person name="Abouelleil A."/>
            <person name="Alvarado L."/>
            <person name="Chapman S.B."/>
            <person name="Gainer-Dewar J."/>
            <person name="Goldberg J."/>
            <person name="Griggs A."/>
            <person name="Gujja S."/>
            <person name="Hansen M."/>
            <person name="Howarth C."/>
            <person name="Imamovic A."/>
            <person name="Larimer J."/>
            <person name="Murphy C."/>
            <person name="Naylor J."/>
            <person name="Pearson M."/>
            <person name="Priest M."/>
            <person name="Roberts A."/>
            <person name="Saif S."/>
            <person name="Shea T."/>
            <person name="Sykes S."/>
            <person name="Wortman J."/>
            <person name="Nusbaum C."/>
            <person name="Birren B."/>
        </authorList>
    </citation>
    <scope>NUCLEOTIDE SEQUENCE [LARGE SCALE GENOMIC DNA]</scope>
    <source>
        <strain evidence="2">IND107</strain>
    </source>
</reference>
<dbReference type="EMBL" id="ATAM02000002">
    <property type="protein sequence ID" value="KAL0254064.1"/>
    <property type="molecule type" value="Genomic_DNA"/>
</dbReference>
<reference evidence="1 2" key="2">
    <citation type="submission" date="2024-01" db="EMBL/GenBank/DDBJ databases">
        <title>Comparative genomics of Cryptococcus and Kwoniella reveals pathogenesis evolution and contrasting modes of karyotype evolution via chromosome fusion or intercentromeric recombination.</title>
        <authorList>
            <person name="Coelho M.A."/>
            <person name="David-Palma M."/>
            <person name="Shea T."/>
            <person name="Bowers K."/>
            <person name="Mcginley-Smith S."/>
            <person name="Mohammad A.W."/>
            <person name="Gnirke A."/>
            <person name="Yurkov A.M."/>
            <person name="Nowrousian M."/>
            <person name="Sun S."/>
            <person name="Cuomo C.A."/>
            <person name="Heitman J."/>
        </authorList>
    </citation>
    <scope>NUCLEOTIDE SEQUENCE [LARGE SCALE GENOMIC DNA]</scope>
    <source>
        <strain evidence="1 2">IND107</strain>
    </source>
</reference>
<gene>
    <name evidence="1" type="ORF">I308_101443</name>
</gene>
<keyword evidence="2" id="KW-1185">Reference proteome</keyword>
<accession>A0ABR3C3H0</accession>